<accession>A0AB39RBI7</accession>
<dbReference type="SUPFAM" id="SSF109604">
    <property type="entry name" value="HD-domain/PDEase-like"/>
    <property type="match status" value="1"/>
</dbReference>
<dbReference type="RefSeq" id="WP_369244383.1">
    <property type="nucleotide sequence ID" value="NZ_CP163443.1"/>
</dbReference>
<organism evidence="1">
    <name type="scientific">Streptomyces sp. R41</name>
    <dbReference type="NCBI Taxonomy" id="3238632"/>
    <lineage>
        <taxon>Bacteria</taxon>
        <taxon>Bacillati</taxon>
        <taxon>Actinomycetota</taxon>
        <taxon>Actinomycetes</taxon>
        <taxon>Kitasatosporales</taxon>
        <taxon>Streptomycetaceae</taxon>
        <taxon>Streptomyces</taxon>
    </lineage>
</organism>
<reference evidence="1" key="1">
    <citation type="submission" date="2024-07" db="EMBL/GenBank/DDBJ databases">
        <authorList>
            <person name="Yu S.T."/>
        </authorList>
    </citation>
    <scope>NUCLEOTIDE SEQUENCE</scope>
    <source>
        <strain evidence="1">R41</strain>
    </source>
</reference>
<proteinExistence type="predicted"/>
<dbReference type="Gene3D" id="1.10.3210.10">
    <property type="entry name" value="Hypothetical protein af1432"/>
    <property type="match status" value="1"/>
</dbReference>
<evidence type="ECO:0000313" key="1">
    <source>
        <dbReference type="EMBL" id="XDQ51038.1"/>
    </source>
</evidence>
<gene>
    <name evidence="1" type="ORF">AB5J53_04780</name>
</gene>
<sequence>MTSERIARLRYITGFATTYGEEVDPRVSVFARIWHVQRVVSVAGRLCDTTRGLDRARIQKLAWWHDLNRWPFAHNAEKENFDQAANVREYFSSFASCTERDLADLHGIHTKEAIGLTDEARIVLVADLLTGIIEDPLLAVTGINVNPRLIPAEVEEALGFSLREEPWRSQCVDLAREFHGAEHPSPARFHERFEALFDRLTQRVLALHRWTDQNDALSAFFGLARTVRETFIRPVIFPLNNEKVCHASWLRQEVIPWYCGHVDDARRRLLRIDERDFVADLIGIPGSPYAPHQFHPDVGYVAREEPEMAFIHRPHVG</sequence>
<dbReference type="EMBL" id="CP163443">
    <property type="protein sequence ID" value="XDQ51038.1"/>
    <property type="molecule type" value="Genomic_DNA"/>
</dbReference>
<dbReference type="AlphaFoldDB" id="A0AB39RBI7"/>
<evidence type="ECO:0008006" key="2">
    <source>
        <dbReference type="Google" id="ProtNLM"/>
    </source>
</evidence>
<name>A0AB39RBI7_9ACTN</name>
<protein>
    <recommendedName>
        <fullName evidence="2">HD domain-containing protein</fullName>
    </recommendedName>
</protein>